<feature type="domain" description="Pyrroline-5-carboxylate reductase dimerisation" evidence="16">
    <location>
        <begin position="162"/>
        <end position="263"/>
    </location>
</feature>
<dbReference type="GO" id="GO:0004735">
    <property type="term" value="F:pyrroline-5-carboxylate reductase activity"/>
    <property type="evidence" value="ECO:0007669"/>
    <property type="project" value="UniProtKB-EC"/>
</dbReference>
<feature type="binding site" evidence="13">
    <location>
        <begin position="7"/>
        <end position="12"/>
    </location>
    <ligand>
        <name>NADP(+)</name>
        <dbReference type="ChEBI" id="CHEBI:58349"/>
    </ligand>
</feature>
<evidence type="ECO:0000256" key="6">
    <source>
        <dbReference type="ARBA" id="ARBA00022490"/>
    </source>
</evidence>
<evidence type="ECO:0000313" key="18">
    <source>
        <dbReference type="Proteomes" id="UP000288716"/>
    </source>
</evidence>
<dbReference type="Pfam" id="PF03807">
    <property type="entry name" value="F420_oxidored"/>
    <property type="match status" value="1"/>
</dbReference>
<dbReference type="EMBL" id="NCKV01000970">
    <property type="protein sequence ID" value="RWS29311.1"/>
    <property type="molecule type" value="Genomic_DNA"/>
</dbReference>
<evidence type="ECO:0000256" key="8">
    <source>
        <dbReference type="ARBA" id="ARBA00022650"/>
    </source>
</evidence>
<evidence type="ECO:0000256" key="3">
    <source>
        <dbReference type="ARBA" id="ARBA00005525"/>
    </source>
</evidence>
<dbReference type="NCBIfam" id="TIGR00112">
    <property type="entry name" value="proC"/>
    <property type="match status" value="1"/>
</dbReference>
<protein>
    <recommendedName>
        <fullName evidence="5 14">Pyrroline-5-carboxylate reductase</fullName>
        <ecNumber evidence="4 14">1.5.1.2</ecNumber>
    </recommendedName>
</protein>
<dbReference type="SUPFAM" id="SSF51735">
    <property type="entry name" value="NAD(P)-binding Rossmann-fold domains"/>
    <property type="match status" value="1"/>
</dbReference>
<evidence type="ECO:0000256" key="5">
    <source>
        <dbReference type="ARBA" id="ARBA00021413"/>
    </source>
</evidence>
<dbReference type="PANTHER" id="PTHR11645:SF62">
    <property type="entry name" value="PYRROLINE-5-CARBOXYLATE REDUCTASE"/>
    <property type="match status" value="1"/>
</dbReference>
<evidence type="ECO:0000256" key="13">
    <source>
        <dbReference type="PIRSR" id="PIRSR000193-1"/>
    </source>
</evidence>
<evidence type="ECO:0000256" key="10">
    <source>
        <dbReference type="ARBA" id="ARBA00023002"/>
    </source>
</evidence>
<dbReference type="EC" id="1.5.1.2" evidence="4 14"/>
<dbReference type="Gene3D" id="1.10.3730.10">
    <property type="entry name" value="ProC C-terminal domain-like"/>
    <property type="match status" value="1"/>
</dbReference>
<keyword evidence="18" id="KW-1185">Reference proteome</keyword>
<dbReference type="Pfam" id="PF14748">
    <property type="entry name" value="P5CR_dimer"/>
    <property type="match status" value="1"/>
</dbReference>
<dbReference type="PIRSF" id="PIRSF000193">
    <property type="entry name" value="Pyrrol-5-carb_rd"/>
    <property type="match status" value="1"/>
</dbReference>
<comment type="subcellular location">
    <subcellularLocation>
        <location evidence="1">Cytoplasm</location>
    </subcellularLocation>
</comment>
<keyword evidence="9 13" id="KW-0521">NADP</keyword>
<comment type="pathway">
    <text evidence="2 14">Amino-acid biosynthesis; L-proline biosynthesis; L-proline from L-glutamate 5-semialdehyde: step 1/1.</text>
</comment>
<evidence type="ECO:0000256" key="1">
    <source>
        <dbReference type="ARBA" id="ARBA00004496"/>
    </source>
</evidence>
<dbReference type="GO" id="GO:0055129">
    <property type="term" value="P:L-proline biosynthetic process"/>
    <property type="evidence" value="ECO:0007669"/>
    <property type="project" value="UniProtKB-UniPathway"/>
</dbReference>
<dbReference type="InterPro" id="IPR000304">
    <property type="entry name" value="Pyrroline-COOH_reductase"/>
</dbReference>
<evidence type="ECO:0000256" key="12">
    <source>
        <dbReference type="ARBA" id="ARBA00052690"/>
    </source>
</evidence>
<dbReference type="InterPro" id="IPR036291">
    <property type="entry name" value="NAD(P)-bd_dom_sf"/>
</dbReference>
<organism evidence="17 18">
    <name type="scientific">Leptotrombidium deliense</name>
    <dbReference type="NCBI Taxonomy" id="299467"/>
    <lineage>
        <taxon>Eukaryota</taxon>
        <taxon>Metazoa</taxon>
        <taxon>Ecdysozoa</taxon>
        <taxon>Arthropoda</taxon>
        <taxon>Chelicerata</taxon>
        <taxon>Arachnida</taxon>
        <taxon>Acari</taxon>
        <taxon>Acariformes</taxon>
        <taxon>Trombidiformes</taxon>
        <taxon>Prostigmata</taxon>
        <taxon>Anystina</taxon>
        <taxon>Parasitengona</taxon>
        <taxon>Trombiculoidea</taxon>
        <taxon>Trombiculidae</taxon>
        <taxon>Leptotrombidium</taxon>
    </lineage>
</organism>
<comment type="catalytic activity">
    <reaction evidence="11">
        <text>L-proline + NAD(+) = (S)-1-pyrroline-5-carboxylate + NADH + 2 H(+)</text>
        <dbReference type="Rhea" id="RHEA:14105"/>
        <dbReference type="ChEBI" id="CHEBI:15378"/>
        <dbReference type="ChEBI" id="CHEBI:17388"/>
        <dbReference type="ChEBI" id="CHEBI:57540"/>
        <dbReference type="ChEBI" id="CHEBI:57945"/>
        <dbReference type="ChEBI" id="CHEBI:60039"/>
        <dbReference type="EC" id="1.5.1.2"/>
    </reaction>
</comment>
<evidence type="ECO:0000259" key="16">
    <source>
        <dbReference type="Pfam" id="PF14748"/>
    </source>
</evidence>
<proteinExistence type="inferred from homology"/>
<name>A0A443SP56_9ACAR</name>
<dbReference type="Proteomes" id="UP000288716">
    <property type="component" value="Unassembled WGS sequence"/>
</dbReference>
<dbReference type="Gene3D" id="3.40.50.720">
    <property type="entry name" value="NAD(P)-binding Rossmann-like Domain"/>
    <property type="match status" value="1"/>
</dbReference>
<comment type="caution">
    <text evidence="17">The sequence shown here is derived from an EMBL/GenBank/DDBJ whole genome shotgun (WGS) entry which is preliminary data.</text>
</comment>
<reference evidence="17 18" key="1">
    <citation type="journal article" date="2018" name="Gigascience">
        <title>Genomes of trombidid mites reveal novel predicted allergens and laterally-transferred genes associated with secondary metabolism.</title>
        <authorList>
            <person name="Dong X."/>
            <person name="Chaisiri K."/>
            <person name="Xia D."/>
            <person name="Armstrong S.D."/>
            <person name="Fang Y."/>
            <person name="Donnelly M.J."/>
            <person name="Kadowaki T."/>
            <person name="McGarry J.W."/>
            <person name="Darby A.C."/>
            <person name="Makepeace B.L."/>
        </authorList>
    </citation>
    <scope>NUCLEOTIDE SEQUENCE [LARGE SCALE GENOMIC DNA]</scope>
    <source>
        <strain evidence="17">UoL-UT</strain>
    </source>
</reference>
<keyword evidence="8 14" id="KW-0641">Proline biosynthesis</keyword>
<keyword evidence="6" id="KW-0963">Cytoplasm</keyword>
<accession>A0A443SP56</accession>
<evidence type="ECO:0000256" key="4">
    <source>
        <dbReference type="ARBA" id="ARBA00012855"/>
    </source>
</evidence>
<dbReference type="InterPro" id="IPR029036">
    <property type="entry name" value="P5CR_dimer"/>
</dbReference>
<dbReference type="InterPro" id="IPR008927">
    <property type="entry name" value="6-PGluconate_DH-like_C_sf"/>
</dbReference>
<comment type="similarity">
    <text evidence="3 14">Belongs to the pyrroline-5-carboxylate reductase family.</text>
</comment>
<keyword evidence="10 14" id="KW-0560">Oxidoreductase</keyword>
<evidence type="ECO:0000256" key="7">
    <source>
        <dbReference type="ARBA" id="ARBA00022605"/>
    </source>
</evidence>
<dbReference type="FunFam" id="3.40.50.720:FF:000190">
    <property type="entry name" value="Pyrroline-5-carboxylate reductase"/>
    <property type="match status" value="1"/>
</dbReference>
<dbReference type="VEuPathDB" id="VectorBase:LDEU002728"/>
<dbReference type="SUPFAM" id="SSF48179">
    <property type="entry name" value="6-phosphogluconate dehydrogenase C-terminal domain-like"/>
    <property type="match status" value="1"/>
</dbReference>
<dbReference type="UniPathway" id="UPA00098">
    <property type="reaction ID" value="UER00361"/>
</dbReference>
<dbReference type="PANTHER" id="PTHR11645">
    <property type="entry name" value="PYRROLINE-5-CARBOXYLATE REDUCTASE"/>
    <property type="match status" value="1"/>
</dbReference>
<feature type="binding site" evidence="13">
    <location>
        <begin position="70"/>
        <end position="73"/>
    </location>
    <ligand>
        <name>NADP(+)</name>
        <dbReference type="ChEBI" id="CHEBI:58349"/>
    </ligand>
</feature>
<dbReference type="FunFam" id="1.10.3730.10:FF:000001">
    <property type="entry name" value="Pyrroline-5-carboxylate reductase"/>
    <property type="match status" value="1"/>
</dbReference>
<dbReference type="InterPro" id="IPR028939">
    <property type="entry name" value="P5C_Rdtase_cat_N"/>
</dbReference>
<feature type="domain" description="Pyrroline-5-carboxylate reductase catalytic N-terminal" evidence="15">
    <location>
        <begin position="3"/>
        <end position="98"/>
    </location>
</feature>
<gene>
    <name evidence="17" type="ORF">B4U80_10387</name>
</gene>
<dbReference type="InterPro" id="IPR053790">
    <property type="entry name" value="P5CR-like_CS"/>
</dbReference>
<dbReference type="HAMAP" id="MF_01925">
    <property type="entry name" value="P5C_reductase"/>
    <property type="match status" value="1"/>
</dbReference>
<keyword evidence="7 14" id="KW-0028">Amino-acid biosynthesis</keyword>
<dbReference type="AlphaFoldDB" id="A0A443SP56"/>
<evidence type="ECO:0000256" key="14">
    <source>
        <dbReference type="RuleBase" id="RU003903"/>
    </source>
</evidence>
<feature type="binding site" evidence="13">
    <location>
        <position position="57"/>
    </location>
    <ligand>
        <name>NADPH</name>
        <dbReference type="ChEBI" id="CHEBI:57783"/>
    </ligand>
</feature>
<dbReference type="PROSITE" id="PS00521">
    <property type="entry name" value="P5CR"/>
    <property type="match status" value="1"/>
</dbReference>
<evidence type="ECO:0000313" key="17">
    <source>
        <dbReference type="EMBL" id="RWS29311.1"/>
    </source>
</evidence>
<comment type="catalytic activity">
    <reaction evidence="12 14">
        <text>L-proline + NADP(+) = (S)-1-pyrroline-5-carboxylate + NADPH + 2 H(+)</text>
        <dbReference type="Rhea" id="RHEA:14109"/>
        <dbReference type="ChEBI" id="CHEBI:15378"/>
        <dbReference type="ChEBI" id="CHEBI:17388"/>
        <dbReference type="ChEBI" id="CHEBI:57783"/>
        <dbReference type="ChEBI" id="CHEBI:58349"/>
        <dbReference type="ChEBI" id="CHEBI:60039"/>
        <dbReference type="EC" id="1.5.1.2"/>
    </reaction>
</comment>
<evidence type="ECO:0000256" key="9">
    <source>
        <dbReference type="ARBA" id="ARBA00022857"/>
    </source>
</evidence>
<evidence type="ECO:0000259" key="15">
    <source>
        <dbReference type="Pfam" id="PF03807"/>
    </source>
</evidence>
<dbReference type="OrthoDB" id="10263291at2759"/>
<evidence type="ECO:0000256" key="2">
    <source>
        <dbReference type="ARBA" id="ARBA00005205"/>
    </source>
</evidence>
<evidence type="ECO:0000256" key="11">
    <source>
        <dbReference type="ARBA" id="ARBA00050547"/>
    </source>
</evidence>
<dbReference type="GO" id="GO:0005737">
    <property type="term" value="C:cytoplasm"/>
    <property type="evidence" value="ECO:0007669"/>
    <property type="project" value="UniProtKB-SubCell"/>
</dbReference>
<sequence length="282" mass="29841">MTQIGFIGAGRMAQALSRGFLAAGVAKAQKIFASAPKDDVLSIEEMESMGCRTTHWNREVVANSDVVIIAVKPPIVKSVLKEISPHVTKRHLIISVALGIPLDVIEQTLPPNARVARVMPNTAVLVQQGASVFALGSSVQQSDVETILRLFSTVGLCERVPETAIDAVTGLSGSGPAYCYLAIEALADGGVKQGLPRGLALKLAAQTLMGSGKMVMETGKHPGTLKDDVCSPGGSTIEGVSHLERSGFRSSLIEAVEVATNICRNETDKQLRQRGKALEMIM</sequence>
<dbReference type="STRING" id="299467.A0A443SP56"/>